<organism evidence="1 2">
    <name type="scientific">Ataeniobius toweri</name>
    <dbReference type="NCBI Taxonomy" id="208326"/>
    <lineage>
        <taxon>Eukaryota</taxon>
        <taxon>Metazoa</taxon>
        <taxon>Chordata</taxon>
        <taxon>Craniata</taxon>
        <taxon>Vertebrata</taxon>
        <taxon>Euteleostomi</taxon>
        <taxon>Actinopterygii</taxon>
        <taxon>Neopterygii</taxon>
        <taxon>Teleostei</taxon>
        <taxon>Neoteleostei</taxon>
        <taxon>Acanthomorphata</taxon>
        <taxon>Ovalentaria</taxon>
        <taxon>Atherinomorphae</taxon>
        <taxon>Cyprinodontiformes</taxon>
        <taxon>Goodeidae</taxon>
        <taxon>Ataeniobius</taxon>
    </lineage>
</organism>
<evidence type="ECO:0000313" key="1">
    <source>
        <dbReference type="EMBL" id="MED6249650.1"/>
    </source>
</evidence>
<sequence>MQVTEGGGLGTVVFHGIVIENRNIRALISHSKVSQCQIPVSHLIVHHRNIQKSQESVGSDWVLGNIWSTARTVLKHNLLYHLISLNKTNFTNLSEWHIEETNQYQVSLNLRGNVY</sequence>
<name>A0ABU7BHU8_9TELE</name>
<dbReference type="Proteomes" id="UP001345963">
    <property type="component" value="Unassembled WGS sequence"/>
</dbReference>
<accession>A0ABU7BHU8</accession>
<reference evidence="1 2" key="1">
    <citation type="submission" date="2021-07" db="EMBL/GenBank/DDBJ databases">
        <authorList>
            <person name="Palmer J.M."/>
        </authorList>
    </citation>
    <scope>NUCLEOTIDE SEQUENCE [LARGE SCALE GENOMIC DNA]</scope>
    <source>
        <strain evidence="1 2">AT_MEX2019</strain>
        <tissue evidence="1">Muscle</tissue>
    </source>
</reference>
<evidence type="ECO:0000313" key="2">
    <source>
        <dbReference type="Proteomes" id="UP001345963"/>
    </source>
</evidence>
<proteinExistence type="predicted"/>
<comment type="caution">
    <text evidence="1">The sequence shown here is derived from an EMBL/GenBank/DDBJ whole genome shotgun (WGS) entry which is preliminary data.</text>
</comment>
<keyword evidence="2" id="KW-1185">Reference proteome</keyword>
<dbReference type="EMBL" id="JAHUTI010052793">
    <property type="protein sequence ID" value="MED6249650.1"/>
    <property type="molecule type" value="Genomic_DNA"/>
</dbReference>
<gene>
    <name evidence="1" type="ORF">ATANTOWER_017520</name>
</gene>
<protein>
    <submittedName>
        <fullName evidence="1">Uncharacterized protein</fullName>
    </submittedName>
</protein>